<reference evidence="1 2" key="1">
    <citation type="submission" date="2020-12" db="EMBL/GenBank/DDBJ databases">
        <authorList>
            <person name="Shan Y."/>
        </authorList>
    </citation>
    <scope>NUCLEOTIDE SEQUENCE [LARGE SCALE GENOMIC DNA]</scope>
    <source>
        <strain evidence="2">csc3.9</strain>
    </source>
</reference>
<dbReference type="SUPFAM" id="SSF89796">
    <property type="entry name" value="CoA-transferase family III (CaiB/BaiF)"/>
    <property type="match status" value="2"/>
</dbReference>
<dbReference type="GO" id="GO:0016740">
    <property type="term" value="F:transferase activity"/>
    <property type="evidence" value="ECO:0007669"/>
    <property type="project" value="UniProtKB-KW"/>
</dbReference>
<protein>
    <submittedName>
        <fullName evidence="1">CoA transferase</fullName>
    </submittedName>
</protein>
<dbReference type="PANTHER" id="PTHR48228:SF7">
    <property type="entry name" value="FATTY ACYL-COA TRANSFERASE RV3272-RELATED"/>
    <property type="match status" value="1"/>
</dbReference>
<dbReference type="Gene3D" id="3.40.50.10540">
    <property type="entry name" value="Crotonobetainyl-coa:carnitine coa-transferase, domain 1"/>
    <property type="match status" value="1"/>
</dbReference>
<dbReference type="Pfam" id="PF02515">
    <property type="entry name" value="CoA_transf_3"/>
    <property type="match status" value="1"/>
</dbReference>
<proteinExistence type="predicted"/>
<dbReference type="RefSeq" id="WP_198571014.1">
    <property type="nucleotide sequence ID" value="NZ_CP066167.1"/>
</dbReference>
<sequence length="465" mass="49382">MNSGNFSYLSMASLSPYRSGLQEITAQDYGHALLSSMGVGEPLLAALPADNRSASALWADSGAMALTGLPDGAPLHSPAPLAACAQGAWLALSTLCPEHFASDFAAYRLLGERAALFGYKRQGDRSPGGSCRLLSCADAILAINLARDDDFELLPAWLQTDVHDWEGLAAELPDYPAALLLERARLLGLAVAVSSAPACDGPGHSADPASWFRQTPYGARRRPTSADEQPLVVDLSSLWAGPLCGQLLAQSGARVIKVEGLTRADGARTGSPAFFDLMNSGKECVALDLTSEKGQRQLYRLLELADIVIESTRPRALEQMQINAEPMLAQRPGKVWLSITGYGRCAPNRDWIAYGDDAGVAAGLSQLMEQVYGQPLICGDAIADPLTGLHSAVLARHAWHQGGGVLLDVALRDVVNFGAGFSADPRLCQPDLKSYPVSPPVARRAPLRAGELGRDTQAVCREFGL</sequence>
<accession>A0A7T4R3B9</accession>
<name>A0A7T4R3B9_9GAMM</name>
<dbReference type="Proteomes" id="UP000596063">
    <property type="component" value="Chromosome"/>
</dbReference>
<keyword evidence="2" id="KW-1185">Reference proteome</keyword>
<gene>
    <name evidence="1" type="ORF">I6N98_06680</name>
</gene>
<dbReference type="PANTHER" id="PTHR48228">
    <property type="entry name" value="SUCCINYL-COA--D-CITRAMALATE COA-TRANSFERASE"/>
    <property type="match status" value="1"/>
</dbReference>
<evidence type="ECO:0000313" key="1">
    <source>
        <dbReference type="EMBL" id="QQD19530.1"/>
    </source>
</evidence>
<dbReference type="KEGG" id="snan:I6N98_06680"/>
<organism evidence="1 2">
    <name type="scientific">Spongiibacter nanhainus</name>
    <dbReference type="NCBI Taxonomy" id="2794344"/>
    <lineage>
        <taxon>Bacteria</taxon>
        <taxon>Pseudomonadati</taxon>
        <taxon>Pseudomonadota</taxon>
        <taxon>Gammaproteobacteria</taxon>
        <taxon>Cellvibrionales</taxon>
        <taxon>Spongiibacteraceae</taxon>
        <taxon>Spongiibacter</taxon>
    </lineage>
</organism>
<evidence type="ECO:0000313" key="2">
    <source>
        <dbReference type="Proteomes" id="UP000596063"/>
    </source>
</evidence>
<dbReference type="InterPro" id="IPR003673">
    <property type="entry name" value="CoA-Trfase_fam_III"/>
</dbReference>
<dbReference type="EMBL" id="CP066167">
    <property type="protein sequence ID" value="QQD19530.1"/>
    <property type="molecule type" value="Genomic_DNA"/>
</dbReference>
<dbReference type="InterPro" id="IPR023606">
    <property type="entry name" value="CoA-Trfase_III_dom_1_sf"/>
</dbReference>
<dbReference type="AlphaFoldDB" id="A0A7T4R3B9"/>
<dbReference type="InterPro" id="IPR050509">
    <property type="entry name" value="CoA-transferase_III"/>
</dbReference>
<keyword evidence="1" id="KW-0808">Transferase</keyword>